<reference evidence="3" key="1">
    <citation type="submission" date="2022-03" db="EMBL/GenBank/DDBJ databases">
        <authorList>
            <person name="Alioto T."/>
            <person name="Alioto T."/>
            <person name="Gomez Garrido J."/>
        </authorList>
    </citation>
    <scope>NUCLEOTIDE SEQUENCE</scope>
</reference>
<feature type="signal peptide" evidence="2">
    <location>
        <begin position="1"/>
        <end position="21"/>
    </location>
</feature>
<keyword evidence="2" id="KW-0732">Signal</keyword>
<accession>A0AAD1QZD0</accession>
<dbReference type="EMBL" id="OW240912">
    <property type="protein sequence ID" value="CAH2220743.1"/>
    <property type="molecule type" value="Genomic_DNA"/>
</dbReference>
<evidence type="ECO:0000313" key="4">
    <source>
        <dbReference type="Proteomes" id="UP001295444"/>
    </source>
</evidence>
<feature type="region of interest" description="Disordered" evidence="1">
    <location>
        <begin position="29"/>
        <end position="89"/>
    </location>
</feature>
<evidence type="ECO:0000256" key="1">
    <source>
        <dbReference type="SAM" id="MobiDB-lite"/>
    </source>
</evidence>
<protein>
    <submittedName>
        <fullName evidence="3">Uncharacterized protein</fullName>
    </submittedName>
</protein>
<dbReference type="Proteomes" id="UP001295444">
    <property type="component" value="Chromosome 01"/>
</dbReference>
<gene>
    <name evidence="3" type="ORF">PECUL_23A020455</name>
</gene>
<dbReference type="AlphaFoldDB" id="A0AAD1QZD0"/>
<name>A0AAD1QZD0_PELCU</name>
<evidence type="ECO:0000256" key="2">
    <source>
        <dbReference type="SAM" id="SignalP"/>
    </source>
</evidence>
<feature type="chain" id="PRO_5042285944" evidence="2">
    <location>
        <begin position="22"/>
        <end position="89"/>
    </location>
</feature>
<organism evidence="3 4">
    <name type="scientific">Pelobates cultripes</name>
    <name type="common">Western spadefoot toad</name>
    <dbReference type="NCBI Taxonomy" id="61616"/>
    <lineage>
        <taxon>Eukaryota</taxon>
        <taxon>Metazoa</taxon>
        <taxon>Chordata</taxon>
        <taxon>Craniata</taxon>
        <taxon>Vertebrata</taxon>
        <taxon>Euteleostomi</taxon>
        <taxon>Amphibia</taxon>
        <taxon>Batrachia</taxon>
        <taxon>Anura</taxon>
        <taxon>Pelobatoidea</taxon>
        <taxon>Pelobatidae</taxon>
        <taxon>Pelobates</taxon>
    </lineage>
</organism>
<keyword evidence="4" id="KW-1185">Reference proteome</keyword>
<sequence>MIFKQSLLVFVFFGMISLSICRPDKYEERYVREEANEEPGDADEEKEEERDEDEEEEAEEEENENDRGEEEENTKKKRLLGELVSNLGL</sequence>
<feature type="compositionally biased region" description="Acidic residues" evidence="1">
    <location>
        <begin position="35"/>
        <end position="72"/>
    </location>
</feature>
<evidence type="ECO:0000313" key="3">
    <source>
        <dbReference type="EMBL" id="CAH2220743.1"/>
    </source>
</evidence>
<proteinExistence type="predicted"/>